<dbReference type="AlphaFoldDB" id="A0A4Y2DP29"/>
<dbReference type="Proteomes" id="UP000499080">
    <property type="component" value="Unassembled WGS sequence"/>
</dbReference>
<proteinExistence type="predicted"/>
<protein>
    <submittedName>
        <fullName evidence="1">Uncharacterized protein</fullName>
    </submittedName>
</protein>
<keyword evidence="3" id="KW-1185">Reference proteome</keyword>
<comment type="caution">
    <text evidence="1">The sequence shown here is derived from an EMBL/GenBank/DDBJ whole genome shotgun (WGS) entry which is preliminary data.</text>
</comment>
<accession>A0A4Y2DP29</accession>
<evidence type="ECO:0000313" key="1">
    <source>
        <dbReference type="EMBL" id="GBM18593.1"/>
    </source>
</evidence>
<gene>
    <name evidence="1" type="ORF">AVEN_121945_1</name>
    <name evidence="2" type="ORF">AVEN_206366_1</name>
</gene>
<dbReference type="EMBL" id="BGPR01243677">
    <property type="protein sequence ID" value="GBM18593.1"/>
    <property type="molecule type" value="Genomic_DNA"/>
</dbReference>
<evidence type="ECO:0000313" key="3">
    <source>
        <dbReference type="Proteomes" id="UP000499080"/>
    </source>
</evidence>
<reference evidence="1 3" key="1">
    <citation type="journal article" date="2019" name="Sci. Rep.">
        <title>Orb-weaving spider Araneus ventricosus genome elucidates the spidroin gene catalogue.</title>
        <authorList>
            <person name="Kono N."/>
            <person name="Nakamura H."/>
            <person name="Ohtoshi R."/>
            <person name="Moran D.A.P."/>
            <person name="Shinohara A."/>
            <person name="Yoshida Y."/>
            <person name="Fujiwara M."/>
            <person name="Mori M."/>
            <person name="Tomita M."/>
            <person name="Arakawa K."/>
        </authorList>
    </citation>
    <scope>NUCLEOTIDE SEQUENCE [LARGE SCALE GENOMIC DNA]</scope>
</reference>
<organism evidence="1 3">
    <name type="scientific">Araneus ventricosus</name>
    <name type="common">Orbweaver spider</name>
    <name type="synonym">Epeira ventricosa</name>
    <dbReference type="NCBI Taxonomy" id="182803"/>
    <lineage>
        <taxon>Eukaryota</taxon>
        <taxon>Metazoa</taxon>
        <taxon>Ecdysozoa</taxon>
        <taxon>Arthropoda</taxon>
        <taxon>Chelicerata</taxon>
        <taxon>Arachnida</taxon>
        <taxon>Araneae</taxon>
        <taxon>Araneomorphae</taxon>
        <taxon>Entelegynae</taxon>
        <taxon>Araneoidea</taxon>
        <taxon>Araneidae</taxon>
        <taxon>Araneus</taxon>
    </lineage>
</organism>
<dbReference type="EMBL" id="BGPR01243707">
    <property type="protein sequence ID" value="GBM18686.1"/>
    <property type="molecule type" value="Genomic_DNA"/>
</dbReference>
<sequence length="111" mass="12021">MLSFVGIGLVTLREEVVQNFEIFSAVEMLSFVLEGESFFSFFLFVTSLKSVKSGEAEVFSHNGATDGKEGFNRLVIAGLLGIGTDCLEVESADISWFVSVDGAVDFFSAET</sequence>
<evidence type="ECO:0000313" key="2">
    <source>
        <dbReference type="EMBL" id="GBM18686.1"/>
    </source>
</evidence>
<name>A0A4Y2DP29_ARAVE</name>